<evidence type="ECO:0000313" key="4">
    <source>
        <dbReference type="Proteomes" id="UP000482960"/>
    </source>
</evidence>
<feature type="region of interest" description="Disordered" evidence="1">
    <location>
        <begin position="118"/>
        <end position="148"/>
    </location>
</feature>
<feature type="chain" id="PRO_5028916717" description="CU044_5270 family protein" evidence="2">
    <location>
        <begin position="23"/>
        <end position="280"/>
    </location>
</feature>
<organism evidence="3 4">
    <name type="scientific">Phytohabitans rumicis</name>
    <dbReference type="NCBI Taxonomy" id="1076125"/>
    <lineage>
        <taxon>Bacteria</taxon>
        <taxon>Bacillati</taxon>
        <taxon>Actinomycetota</taxon>
        <taxon>Actinomycetes</taxon>
        <taxon>Micromonosporales</taxon>
        <taxon>Micromonosporaceae</taxon>
    </lineage>
</organism>
<dbReference type="AlphaFoldDB" id="A0A6V8LDX3"/>
<feature type="compositionally biased region" description="Basic and acidic residues" evidence="1">
    <location>
        <begin position="129"/>
        <end position="148"/>
    </location>
</feature>
<keyword evidence="2" id="KW-0732">Signal</keyword>
<reference evidence="3 4" key="1">
    <citation type="submission" date="2020-03" db="EMBL/GenBank/DDBJ databases">
        <title>Whole genome shotgun sequence of Phytohabitans rumicis NBRC 108638.</title>
        <authorList>
            <person name="Komaki H."/>
            <person name="Tamura T."/>
        </authorList>
    </citation>
    <scope>NUCLEOTIDE SEQUENCE [LARGE SCALE GENOMIC DNA]</scope>
    <source>
        <strain evidence="3 4">NBRC 108638</strain>
    </source>
</reference>
<protein>
    <recommendedName>
        <fullName evidence="5">CU044_5270 family protein</fullName>
    </recommendedName>
</protein>
<dbReference type="Proteomes" id="UP000482960">
    <property type="component" value="Unassembled WGS sequence"/>
</dbReference>
<sequence>MAVVVAALTVVLWPSHATSAYAATPPGLNYQPGPQLPAATVLQQLASAAQATDRPGGGTVEYLRIESWDLNASIDGQQVTTAVVPSETQIWRQPDDAAVTIARYGTPWFPDDDAEQAWKANRSPGSDTTPRRTDDPPGGHAWLWDDRPPPNADQLRAWLRRNHNITDTGGYFTAVVDLLKERVLTGKELASVLRLLASLPTVDYTGPVTDRTGRPGEAFSTTSTSGGLPVRHTLIVDRTSGRFLAYERTLTTTAGSLNVRIPAVTSYVIFHDARFTTGTP</sequence>
<accession>A0A6V8LDX3</accession>
<feature type="signal peptide" evidence="2">
    <location>
        <begin position="1"/>
        <end position="22"/>
    </location>
</feature>
<evidence type="ECO:0000313" key="3">
    <source>
        <dbReference type="EMBL" id="GFJ93178.1"/>
    </source>
</evidence>
<dbReference type="NCBIfam" id="NF038083">
    <property type="entry name" value="CU044_5270_fam"/>
    <property type="match status" value="1"/>
</dbReference>
<evidence type="ECO:0000256" key="1">
    <source>
        <dbReference type="SAM" id="MobiDB-lite"/>
    </source>
</evidence>
<comment type="caution">
    <text evidence="3">The sequence shown here is derived from an EMBL/GenBank/DDBJ whole genome shotgun (WGS) entry which is preliminary data.</text>
</comment>
<dbReference type="InterPro" id="IPR047789">
    <property type="entry name" value="CU044_5270-like"/>
</dbReference>
<gene>
    <name evidence="3" type="ORF">Prum_068200</name>
</gene>
<evidence type="ECO:0000256" key="2">
    <source>
        <dbReference type="SAM" id="SignalP"/>
    </source>
</evidence>
<proteinExistence type="predicted"/>
<reference evidence="3 4" key="2">
    <citation type="submission" date="2020-03" db="EMBL/GenBank/DDBJ databases">
        <authorList>
            <person name="Ichikawa N."/>
            <person name="Kimura A."/>
            <person name="Kitahashi Y."/>
            <person name="Uohara A."/>
        </authorList>
    </citation>
    <scope>NUCLEOTIDE SEQUENCE [LARGE SCALE GENOMIC DNA]</scope>
    <source>
        <strain evidence="3 4">NBRC 108638</strain>
    </source>
</reference>
<evidence type="ECO:0008006" key="5">
    <source>
        <dbReference type="Google" id="ProtNLM"/>
    </source>
</evidence>
<name>A0A6V8LDX3_9ACTN</name>
<keyword evidence="4" id="KW-1185">Reference proteome</keyword>
<dbReference type="EMBL" id="BLPG01000001">
    <property type="protein sequence ID" value="GFJ93178.1"/>
    <property type="molecule type" value="Genomic_DNA"/>
</dbReference>